<dbReference type="RefSeq" id="WP_169498960.1">
    <property type="nucleotide sequence ID" value="NZ_JABBFZ010000010.1"/>
</dbReference>
<protein>
    <submittedName>
        <fullName evidence="3">Tryptophan 7-halogenase</fullName>
    </submittedName>
</protein>
<dbReference type="SUPFAM" id="SSF51905">
    <property type="entry name" value="FAD/NAD(P)-binding domain"/>
    <property type="match status" value="1"/>
</dbReference>
<reference evidence="3 4" key="1">
    <citation type="submission" date="2020-04" db="EMBL/GenBank/DDBJ databases">
        <title>Paraburkholderia sp. G-4-1-8 isolated from soil.</title>
        <authorList>
            <person name="Dahal R.H."/>
        </authorList>
    </citation>
    <scope>NUCLEOTIDE SEQUENCE [LARGE SCALE GENOMIC DNA]</scope>
    <source>
        <strain evidence="3 4">G-4-1-8</strain>
    </source>
</reference>
<evidence type="ECO:0000313" key="3">
    <source>
        <dbReference type="EMBL" id="NML32711.1"/>
    </source>
</evidence>
<evidence type="ECO:0000313" key="4">
    <source>
        <dbReference type="Proteomes" id="UP000583127"/>
    </source>
</evidence>
<feature type="active site" evidence="1">
    <location>
        <position position="75"/>
    </location>
</feature>
<proteinExistence type="predicted"/>
<dbReference type="InterPro" id="IPR006905">
    <property type="entry name" value="Flavin_halogenase"/>
</dbReference>
<keyword evidence="2" id="KW-0274">FAD</keyword>
<feature type="binding site" evidence="2">
    <location>
        <position position="344"/>
    </location>
    <ligand>
        <name>L-tryptophan</name>
        <dbReference type="ChEBI" id="CHEBI:57912"/>
    </ligand>
</feature>
<accession>A0A7X9X771</accession>
<dbReference type="Proteomes" id="UP000583127">
    <property type="component" value="Unassembled WGS sequence"/>
</dbReference>
<keyword evidence="2" id="KW-0547">Nucleotide-binding</keyword>
<dbReference type="InterPro" id="IPR050816">
    <property type="entry name" value="Flavin-dep_Halogenase_NPB"/>
</dbReference>
<sequence length="498" mass="54892">MKNFVVLGGGTAGWFAAFELRRLFGAGVSVTVVESPRVGAIGVGEGGILNFPAALVGRYGIDLDAFLEGTGAVFKLGFEYIGWNNGRDDDVFYHLFHSLPTEGDGRVIDGIAPYWSMLAAHGIGIHHAIYSLPFVLANASQREVRSACEASGGLMPWSLHFDAHRVSAWLKLAGMARQIETHVGNVVELVRDAESGHVHGLRFEGEERTMPCDFLIDASGFARIALQKAMGMQFRSFTDCMILDRAIPFYIPHPRANPHLVTSALAMNAGWMWQIPVRERVGCGYVYSSAHLSEDEALAEIETRLGHEIEPMPTLRFHAGHFPEVWVGNVMAVGLASGFIEPLEATSIGQMLGQLVMFGETVAQSQGVVPQSTISTFNHRNLLDWDGIRDFLCLHYDVRRRDTPFWRDVASRPLPTSYTDLKAAWQLRTPRPVDFNAYRAGHVLHFDATSWFSVGQGVGVVPQAAAQADLGMLPREVVRFAEAFLDSVRIRNAATMHM</sequence>
<evidence type="ECO:0000256" key="1">
    <source>
        <dbReference type="PIRSR" id="PIRSR011396-1"/>
    </source>
</evidence>
<name>A0A7X9X771_9BURK</name>
<organism evidence="3 4">
    <name type="scientific">Paraburkholderia antibiotica</name>
    <dbReference type="NCBI Taxonomy" id="2728839"/>
    <lineage>
        <taxon>Bacteria</taxon>
        <taxon>Pseudomonadati</taxon>
        <taxon>Pseudomonadota</taxon>
        <taxon>Betaproteobacteria</taxon>
        <taxon>Burkholderiales</taxon>
        <taxon>Burkholderiaceae</taxon>
        <taxon>Paraburkholderia</taxon>
    </lineage>
</organism>
<dbReference type="PANTHER" id="PTHR43747">
    <property type="entry name" value="FAD-BINDING PROTEIN"/>
    <property type="match status" value="1"/>
</dbReference>
<gene>
    <name evidence="3" type="ORF">HHL14_17935</name>
</gene>
<dbReference type="Pfam" id="PF04820">
    <property type="entry name" value="Trp_halogenase"/>
    <property type="match status" value="1"/>
</dbReference>
<keyword evidence="4" id="KW-1185">Reference proteome</keyword>
<feature type="binding site" evidence="2">
    <location>
        <position position="335"/>
    </location>
    <ligand>
        <name>FAD</name>
        <dbReference type="ChEBI" id="CHEBI:57692"/>
    </ligand>
</feature>
<dbReference type="PANTHER" id="PTHR43747:SF4">
    <property type="entry name" value="FLAVIN-DEPENDENT TRYPTOPHAN HALOGENASE"/>
    <property type="match status" value="1"/>
</dbReference>
<feature type="binding site" evidence="2">
    <location>
        <begin position="9"/>
        <end position="12"/>
    </location>
    <ligand>
        <name>FAD</name>
        <dbReference type="ChEBI" id="CHEBI:57692"/>
    </ligand>
</feature>
<feature type="binding site" evidence="2">
    <location>
        <position position="348"/>
    </location>
    <ligand>
        <name>FAD</name>
        <dbReference type="ChEBI" id="CHEBI:57692"/>
    </ligand>
</feature>
<keyword evidence="2" id="KW-0285">Flavoprotein</keyword>
<dbReference type="AlphaFoldDB" id="A0A7X9X771"/>
<dbReference type="Gene3D" id="3.50.50.60">
    <property type="entry name" value="FAD/NAD(P)-binding domain"/>
    <property type="match status" value="1"/>
</dbReference>
<dbReference type="GO" id="GO:0000166">
    <property type="term" value="F:nucleotide binding"/>
    <property type="evidence" value="ECO:0007669"/>
    <property type="project" value="UniProtKB-KW"/>
</dbReference>
<dbReference type="InterPro" id="IPR033856">
    <property type="entry name" value="Trp_halogen"/>
</dbReference>
<dbReference type="GO" id="GO:0004497">
    <property type="term" value="F:monooxygenase activity"/>
    <property type="evidence" value="ECO:0007669"/>
    <property type="project" value="InterPro"/>
</dbReference>
<evidence type="ECO:0000256" key="2">
    <source>
        <dbReference type="PIRSR" id="PIRSR011396-2"/>
    </source>
</evidence>
<dbReference type="PIRSF" id="PIRSF011396">
    <property type="entry name" value="Trp_halogenase"/>
    <property type="match status" value="1"/>
</dbReference>
<feature type="binding site" evidence="2">
    <location>
        <position position="186"/>
    </location>
    <ligand>
        <name>FAD</name>
        <dbReference type="ChEBI" id="CHEBI:57692"/>
    </ligand>
</feature>
<dbReference type="InterPro" id="IPR036188">
    <property type="entry name" value="FAD/NAD-bd_sf"/>
</dbReference>
<comment type="caution">
    <text evidence="3">The sequence shown here is derived from an EMBL/GenBank/DDBJ whole genome shotgun (WGS) entry which is preliminary data.</text>
</comment>
<dbReference type="EMBL" id="JABBFZ010000010">
    <property type="protein sequence ID" value="NML32711.1"/>
    <property type="molecule type" value="Genomic_DNA"/>
</dbReference>
<feature type="binding site" evidence="2">
    <location>
        <position position="75"/>
    </location>
    <ligand>
        <name>7-chloro-L-tryptophan</name>
        <dbReference type="ChEBI" id="CHEBI:58713"/>
    </ligand>
</feature>